<evidence type="ECO:0008006" key="6">
    <source>
        <dbReference type="Google" id="ProtNLM"/>
    </source>
</evidence>
<dbReference type="Proteomes" id="UP000015105">
    <property type="component" value="Chromosome 7D"/>
</dbReference>
<dbReference type="Gene3D" id="3.40.50.1110">
    <property type="entry name" value="SGNH hydrolase"/>
    <property type="match status" value="1"/>
</dbReference>
<protein>
    <recommendedName>
        <fullName evidence="6">GDSL esterase/lipase</fullName>
    </recommendedName>
</protein>
<sequence>MARARRGGVGWRTVLAAALWLLVVAAEAGKYNAVFNFGDSLVDAGNLVTEGIPDYLATARPPYGQSYFGYPTGRCSDGRLVIDFIAQEFGLPLLPPSKAKNASFAQGANFAITGATALDTEFFEKRGLGKSVWNSGSLFTQIQWLRDLKPSFCNSTQECKDFFAKSLFVVGELAGNDYNAPLFAGKDLREAYNLIPHVVQGISDGVEVSISVFAVFQHAVCSFVLTPCACCSN</sequence>
<dbReference type="InterPro" id="IPR001087">
    <property type="entry name" value="GDSL"/>
</dbReference>
<keyword evidence="3" id="KW-0732">Signal</keyword>
<reference evidence="4" key="5">
    <citation type="journal article" date="2021" name="G3 (Bethesda)">
        <title>Aegilops tauschii genome assembly Aet v5.0 features greater sequence contiguity and improved annotation.</title>
        <authorList>
            <person name="Wang L."/>
            <person name="Zhu T."/>
            <person name="Rodriguez J.C."/>
            <person name="Deal K.R."/>
            <person name="Dubcovsky J."/>
            <person name="McGuire P.E."/>
            <person name="Lux T."/>
            <person name="Spannagl M."/>
            <person name="Mayer K.F.X."/>
            <person name="Baldrich P."/>
            <person name="Meyers B.C."/>
            <person name="Huo N."/>
            <person name="Gu Y.Q."/>
            <person name="Zhou H."/>
            <person name="Devos K.M."/>
            <person name="Bennetzen J.L."/>
            <person name="Unver T."/>
            <person name="Budak H."/>
            <person name="Gulick P.J."/>
            <person name="Galiba G."/>
            <person name="Kalapos B."/>
            <person name="Nelson D.R."/>
            <person name="Li P."/>
            <person name="You F.M."/>
            <person name="Luo M.C."/>
            <person name="Dvorak J."/>
        </authorList>
    </citation>
    <scope>NUCLEOTIDE SEQUENCE [LARGE SCALE GENOMIC DNA]</scope>
    <source>
        <strain evidence="4">cv. AL8/78</strain>
    </source>
</reference>
<evidence type="ECO:0000256" key="3">
    <source>
        <dbReference type="SAM" id="SignalP"/>
    </source>
</evidence>
<evidence type="ECO:0000313" key="4">
    <source>
        <dbReference type="EnsemblPlants" id="AET7Gv20827400.3"/>
    </source>
</evidence>
<dbReference type="PANTHER" id="PTHR22835">
    <property type="entry name" value="ZINC FINGER FYVE DOMAIN CONTAINING PROTEIN"/>
    <property type="match status" value="1"/>
</dbReference>
<name>A0A453S508_AEGTS</name>
<evidence type="ECO:0000256" key="1">
    <source>
        <dbReference type="ARBA" id="ARBA00008668"/>
    </source>
</evidence>
<dbReference type="InterPro" id="IPR036514">
    <property type="entry name" value="SGNH_hydro_sf"/>
</dbReference>
<dbReference type="AlphaFoldDB" id="A0A453S508"/>
<feature type="chain" id="PRO_5019372927" description="GDSL esterase/lipase" evidence="3">
    <location>
        <begin position="29"/>
        <end position="233"/>
    </location>
</feature>
<keyword evidence="2" id="KW-0325">Glycoprotein</keyword>
<dbReference type="PANTHER" id="PTHR22835:SF233">
    <property type="entry name" value="OS06G0531600 PROTEIN"/>
    <property type="match status" value="1"/>
</dbReference>
<reference evidence="5" key="2">
    <citation type="journal article" date="2017" name="Nat. Plants">
        <title>The Aegilops tauschii genome reveals multiple impacts of transposons.</title>
        <authorList>
            <person name="Zhao G."/>
            <person name="Zou C."/>
            <person name="Li K."/>
            <person name="Wang K."/>
            <person name="Li T."/>
            <person name="Gao L."/>
            <person name="Zhang X."/>
            <person name="Wang H."/>
            <person name="Yang Z."/>
            <person name="Liu X."/>
            <person name="Jiang W."/>
            <person name="Mao L."/>
            <person name="Kong X."/>
            <person name="Jiao Y."/>
            <person name="Jia J."/>
        </authorList>
    </citation>
    <scope>NUCLEOTIDE SEQUENCE [LARGE SCALE GENOMIC DNA]</scope>
    <source>
        <strain evidence="5">cv. AL8/78</strain>
    </source>
</reference>
<proteinExistence type="inferred from homology"/>
<dbReference type="Gramene" id="AET7Gv20827400.3">
    <property type="protein sequence ID" value="AET7Gv20827400.3"/>
    <property type="gene ID" value="AET7Gv20827400"/>
</dbReference>
<dbReference type="EnsemblPlants" id="AET7Gv20827400.3">
    <property type="protein sequence ID" value="AET7Gv20827400.3"/>
    <property type="gene ID" value="AET7Gv20827400"/>
</dbReference>
<accession>A0A453S508</accession>
<keyword evidence="5" id="KW-1185">Reference proteome</keyword>
<evidence type="ECO:0000256" key="2">
    <source>
        <dbReference type="ARBA" id="ARBA00023180"/>
    </source>
</evidence>
<reference evidence="4" key="4">
    <citation type="submission" date="2019-03" db="UniProtKB">
        <authorList>
            <consortium name="EnsemblPlants"/>
        </authorList>
    </citation>
    <scope>IDENTIFICATION</scope>
</reference>
<evidence type="ECO:0000313" key="5">
    <source>
        <dbReference type="Proteomes" id="UP000015105"/>
    </source>
</evidence>
<dbReference type="Pfam" id="PF00657">
    <property type="entry name" value="Lipase_GDSL"/>
    <property type="match status" value="1"/>
</dbReference>
<feature type="signal peptide" evidence="3">
    <location>
        <begin position="1"/>
        <end position="28"/>
    </location>
</feature>
<reference evidence="5" key="1">
    <citation type="journal article" date="2014" name="Science">
        <title>Ancient hybridizations among the ancestral genomes of bread wheat.</title>
        <authorList>
            <consortium name="International Wheat Genome Sequencing Consortium,"/>
            <person name="Marcussen T."/>
            <person name="Sandve S.R."/>
            <person name="Heier L."/>
            <person name="Spannagl M."/>
            <person name="Pfeifer M."/>
            <person name="Jakobsen K.S."/>
            <person name="Wulff B.B."/>
            <person name="Steuernagel B."/>
            <person name="Mayer K.F."/>
            <person name="Olsen O.A."/>
        </authorList>
    </citation>
    <scope>NUCLEOTIDE SEQUENCE [LARGE SCALE GENOMIC DNA]</scope>
    <source>
        <strain evidence="5">cv. AL8/78</strain>
    </source>
</reference>
<organism evidence="4 5">
    <name type="scientific">Aegilops tauschii subsp. strangulata</name>
    <name type="common">Goatgrass</name>
    <dbReference type="NCBI Taxonomy" id="200361"/>
    <lineage>
        <taxon>Eukaryota</taxon>
        <taxon>Viridiplantae</taxon>
        <taxon>Streptophyta</taxon>
        <taxon>Embryophyta</taxon>
        <taxon>Tracheophyta</taxon>
        <taxon>Spermatophyta</taxon>
        <taxon>Magnoliopsida</taxon>
        <taxon>Liliopsida</taxon>
        <taxon>Poales</taxon>
        <taxon>Poaceae</taxon>
        <taxon>BOP clade</taxon>
        <taxon>Pooideae</taxon>
        <taxon>Triticodae</taxon>
        <taxon>Triticeae</taxon>
        <taxon>Triticinae</taxon>
        <taxon>Aegilops</taxon>
    </lineage>
</organism>
<comment type="similarity">
    <text evidence="1">Belongs to the 'GDSL' lipolytic enzyme family.</text>
</comment>
<reference evidence="4" key="3">
    <citation type="journal article" date="2017" name="Nature">
        <title>Genome sequence of the progenitor of the wheat D genome Aegilops tauschii.</title>
        <authorList>
            <person name="Luo M.C."/>
            <person name="Gu Y.Q."/>
            <person name="Puiu D."/>
            <person name="Wang H."/>
            <person name="Twardziok S.O."/>
            <person name="Deal K.R."/>
            <person name="Huo N."/>
            <person name="Zhu T."/>
            <person name="Wang L."/>
            <person name="Wang Y."/>
            <person name="McGuire P.E."/>
            <person name="Liu S."/>
            <person name="Long H."/>
            <person name="Ramasamy R.K."/>
            <person name="Rodriguez J.C."/>
            <person name="Van S.L."/>
            <person name="Yuan L."/>
            <person name="Wang Z."/>
            <person name="Xia Z."/>
            <person name="Xiao L."/>
            <person name="Anderson O.D."/>
            <person name="Ouyang S."/>
            <person name="Liang Y."/>
            <person name="Zimin A.V."/>
            <person name="Pertea G."/>
            <person name="Qi P."/>
            <person name="Bennetzen J.L."/>
            <person name="Dai X."/>
            <person name="Dawson M.W."/>
            <person name="Muller H.G."/>
            <person name="Kugler K."/>
            <person name="Rivarola-Duarte L."/>
            <person name="Spannagl M."/>
            <person name="Mayer K.F.X."/>
            <person name="Lu F.H."/>
            <person name="Bevan M.W."/>
            <person name="Leroy P."/>
            <person name="Li P."/>
            <person name="You F.M."/>
            <person name="Sun Q."/>
            <person name="Liu Z."/>
            <person name="Lyons E."/>
            <person name="Wicker T."/>
            <person name="Salzberg S.L."/>
            <person name="Devos K.M."/>
            <person name="Dvorak J."/>
        </authorList>
    </citation>
    <scope>NUCLEOTIDE SEQUENCE [LARGE SCALE GENOMIC DNA]</scope>
    <source>
        <strain evidence="4">cv. AL8/78</strain>
    </source>
</reference>
<dbReference type="GO" id="GO:0016788">
    <property type="term" value="F:hydrolase activity, acting on ester bonds"/>
    <property type="evidence" value="ECO:0007669"/>
    <property type="project" value="InterPro"/>
</dbReference>